<dbReference type="AlphaFoldDB" id="A0A0E9TZG7"/>
<reference evidence="1" key="2">
    <citation type="journal article" date="2015" name="Fish Shellfish Immunol.">
        <title>Early steps in the European eel (Anguilla anguilla)-Vibrio vulnificus interaction in the gills: Role of the RtxA13 toxin.</title>
        <authorList>
            <person name="Callol A."/>
            <person name="Pajuelo D."/>
            <person name="Ebbesson L."/>
            <person name="Teles M."/>
            <person name="MacKenzie S."/>
            <person name="Amaro C."/>
        </authorList>
    </citation>
    <scope>NUCLEOTIDE SEQUENCE</scope>
</reference>
<name>A0A0E9TZG7_ANGAN</name>
<protein>
    <submittedName>
        <fullName evidence="1">Uncharacterized protein</fullName>
    </submittedName>
</protein>
<evidence type="ECO:0000313" key="1">
    <source>
        <dbReference type="EMBL" id="JAH58315.1"/>
    </source>
</evidence>
<dbReference type="EMBL" id="GBXM01050262">
    <property type="protein sequence ID" value="JAH58315.1"/>
    <property type="molecule type" value="Transcribed_RNA"/>
</dbReference>
<reference evidence="1" key="1">
    <citation type="submission" date="2014-11" db="EMBL/GenBank/DDBJ databases">
        <authorList>
            <person name="Amaro Gonzalez C."/>
        </authorList>
    </citation>
    <scope>NUCLEOTIDE SEQUENCE</scope>
</reference>
<proteinExistence type="predicted"/>
<sequence>MELYRILYFASTFKTIRLLGVPCATFLPHRKVKM</sequence>
<accession>A0A0E9TZG7</accession>
<organism evidence="1">
    <name type="scientific">Anguilla anguilla</name>
    <name type="common">European freshwater eel</name>
    <name type="synonym">Muraena anguilla</name>
    <dbReference type="NCBI Taxonomy" id="7936"/>
    <lineage>
        <taxon>Eukaryota</taxon>
        <taxon>Metazoa</taxon>
        <taxon>Chordata</taxon>
        <taxon>Craniata</taxon>
        <taxon>Vertebrata</taxon>
        <taxon>Euteleostomi</taxon>
        <taxon>Actinopterygii</taxon>
        <taxon>Neopterygii</taxon>
        <taxon>Teleostei</taxon>
        <taxon>Anguilliformes</taxon>
        <taxon>Anguillidae</taxon>
        <taxon>Anguilla</taxon>
    </lineage>
</organism>